<keyword evidence="4" id="KW-0067">ATP-binding</keyword>
<keyword evidence="1" id="KW-0808">Transferase</keyword>
<keyword evidence="2 4" id="KW-0833">Ubl conjugation pathway</keyword>
<protein>
    <recommendedName>
        <fullName evidence="5">UBC core domain-containing protein</fullName>
    </recommendedName>
</protein>
<reference evidence="6 7" key="1">
    <citation type="journal article" date="2023" name="Hortic Res">
        <title>Pangenome of water caltrop reveals structural variations and asymmetric subgenome divergence after allopolyploidization.</title>
        <authorList>
            <person name="Zhang X."/>
            <person name="Chen Y."/>
            <person name="Wang L."/>
            <person name="Yuan Y."/>
            <person name="Fang M."/>
            <person name="Shi L."/>
            <person name="Lu R."/>
            <person name="Comes H.P."/>
            <person name="Ma Y."/>
            <person name="Chen Y."/>
            <person name="Huang G."/>
            <person name="Zhou Y."/>
            <person name="Zheng Z."/>
            <person name="Qiu Y."/>
        </authorList>
    </citation>
    <scope>NUCLEOTIDE SEQUENCE [LARGE SCALE GENOMIC DNA]</scope>
    <source>
        <tissue evidence="6">Roots</tissue>
    </source>
</reference>
<dbReference type="InterPro" id="IPR023313">
    <property type="entry name" value="UBQ-conjugating_AS"/>
</dbReference>
<sequence>MEATLGRNQPSDNSLLIVATIVRVRLNLWAKNMSSPNKGRGVPHIVSSRMMSDYNVVTNNDVLKDFNVEFHGRKESLYEGGVWKVHIELPESYPYHSPSVGFITKIYHPNVDQLSGSVCLNVINQKLSPMLDECLHPSDFPVEDLLNVFEVFLPQLLLYPNPSDPLNDDAASLLMTDQKQYNLKVKDIEHFC</sequence>
<keyword evidence="4" id="KW-0547">Nucleotide-binding</keyword>
<dbReference type="EMBL" id="JAXIOK010000020">
    <property type="protein sequence ID" value="KAK4747306.1"/>
    <property type="molecule type" value="Genomic_DNA"/>
</dbReference>
<evidence type="ECO:0000256" key="3">
    <source>
        <dbReference type="PROSITE-ProRule" id="PRU10133"/>
    </source>
</evidence>
<evidence type="ECO:0000256" key="1">
    <source>
        <dbReference type="ARBA" id="ARBA00022679"/>
    </source>
</evidence>
<dbReference type="PROSITE" id="PS00183">
    <property type="entry name" value="UBC_1"/>
    <property type="match status" value="1"/>
</dbReference>
<dbReference type="PROSITE" id="PS50127">
    <property type="entry name" value="UBC_2"/>
    <property type="match status" value="1"/>
</dbReference>
<feature type="domain" description="UBC core" evidence="5">
    <location>
        <begin position="24"/>
        <end position="192"/>
    </location>
</feature>
<comment type="similarity">
    <text evidence="4">Belongs to the ubiquitin-conjugating enzyme family.</text>
</comment>
<dbReference type="SMART" id="SM00212">
    <property type="entry name" value="UBCc"/>
    <property type="match status" value="1"/>
</dbReference>
<dbReference type="Gene3D" id="3.10.110.10">
    <property type="entry name" value="Ubiquitin Conjugating Enzyme"/>
    <property type="match status" value="1"/>
</dbReference>
<dbReference type="Proteomes" id="UP001345219">
    <property type="component" value="Chromosome 20"/>
</dbReference>
<dbReference type="InterPro" id="IPR000608">
    <property type="entry name" value="UBC"/>
</dbReference>
<dbReference type="PANTHER" id="PTHR24068">
    <property type="entry name" value="UBIQUITIN-CONJUGATING ENZYME E2"/>
    <property type="match status" value="1"/>
</dbReference>
<feature type="active site" description="Glycyl thioester intermediate" evidence="3">
    <location>
        <position position="119"/>
    </location>
</feature>
<dbReference type="InterPro" id="IPR016135">
    <property type="entry name" value="UBQ-conjugating_enzyme/RWD"/>
</dbReference>
<dbReference type="CDD" id="cd23797">
    <property type="entry name" value="UBCc_UBE2H"/>
    <property type="match status" value="1"/>
</dbReference>
<proteinExistence type="inferred from homology"/>
<evidence type="ECO:0000313" key="6">
    <source>
        <dbReference type="EMBL" id="KAK4747306.1"/>
    </source>
</evidence>
<name>A0AAN7JCZ5_9MYRT</name>
<evidence type="ECO:0000256" key="4">
    <source>
        <dbReference type="RuleBase" id="RU362109"/>
    </source>
</evidence>
<dbReference type="AlphaFoldDB" id="A0AAN7JCZ5"/>
<dbReference type="SUPFAM" id="SSF54495">
    <property type="entry name" value="UBC-like"/>
    <property type="match status" value="1"/>
</dbReference>
<comment type="caution">
    <text evidence="6">The sequence shown here is derived from an EMBL/GenBank/DDBJ whole genome shotgun (WGS) entry which is preliminary data.</text>
</comment>
<accession>A0AAN7JCZ5</accession>
<dbReference type="GO" id="GO:0005524">
    <property type="term" value="F:ATP binding"/>
    <property type="evidence" value="ECO:0007669"/>
    <property type="project" value="UniProtKB-UniRule"/>
</dbReference>
<organism evidence="6 7">
    <name type="scientific">Trapa incisa</name>
    <dbReference type="NCBI Taxonomy" id="236973"/>
    <lineage>
        <taxon>Eukaryota</taxon>
        <taxon>Viridiplantae</taxon>
        <taxon>Streptophyta</taxon>
        <taxon>Embryophyta</taxon>
        <taxon>Tracheophyta</taxon>
        <taxon>Spermatophyta</taxon>
        <taxon>Magnoliopsida</taxon>
        <taxon>eudicotyledons</taxon>
        <taxon>Gunneridae</taxon>
        <taxon>Pentapetalae</taxon>
        <taxon>rosids</taxon>
        <taxon>malvids</taxon>
        <taxon>Myrtales</taxon>
        <taxon>Lythraceae</taxon>
        <taxon>Trapa</taxon>
    </lineage>
</organism>
<evidence type="ECO:0000256" key="2">
    <source>
        <dbReference type="ARBA" id="ARBA00022786"/>
    </source>
</evidence>
<evidence type="ECO:0000313" key="7">
    <source>
        <dbReference type="Proteomes" id="UP001345219"/>
    </source>
</evidence>
<dbReference type="Pfam" id="PF00179">
    <property type="entry name" value="UQ_con"/>
    <property type="match status" value="1"/>
</dbReference>
<evidence type="ECO:0000259" key="5">
    <source>
        <dbReference type="PROSITE" id="PS50127"/>
    </source>
</evidence>
<keyword evidence="7" id="KW-1185">Reference proteome</keyword>
<gene>
    <name evidence="6" type="ORF">SAY87_026343</name>
</gene>
<dbReference type="GO" id="GO:0016740">
    <property type="term" value="F:transferase activity"/>
    <property type="evidence" value="ECO:0007669"/>
    <property type="project" value="UniProtKB-KW"/>
</dbReference>